<sequence length="131" mass="14408">MFNLMNSMILSAGRPQETSEMTTGSLSYIAGALAQASVRAQVSLPVHGWENGRTQMIQDISLVLSQREESWPIAEFRDLKSRIRSDGDVANSAVPGCNFLLFGGVLSWSSPFSGRDLVSAQKYGLVKYKEY</sequence>
<dbReference type="GeneID" id="30016144"/>
<dbReference type="EMBL" id="LVYI01000020">
    <property type="protein sequence ID" value="OAP53820.1"/>
    <property type="molecule type" value="Genomic_DNA"/>
</dbReference>
<name>A0A178Z1Y3_9EURO</name>
<protein>
    <submittedName>
        <fullName evidence="1">Uncharacterized protein</fullName>
    </submittedName>
</protein>
<gene>
    <name evidence="1" type="ORF">AYL99_11977</name>
</gene>
<keyword evidence="2" id="KW-1185">Reference proteome</keyword>
<accession>A0A178Z1Y3</accession>
<organism evidence="1 2">
    <name type="scientific">Fonsecaea erecta</name>
    <dbReference type="NCBI Taxonomy" id="1367422"/>
    <lineage>
        <taxon>Eukaryota</taxon>
        <taxon>Fungi</taxon>
        <taxon>Dikarya</taxon>
        <taxon>Ascomycota</taxon>
        <taxon>Pezizomycotina</taxon>
        <taxon>Eurotiomycetes</taxon>
        <taxon>Chaetothyriomycetidae</taxon>
        <taxon>Chaetothyriales</taxon>
        <taxon>Herpotrichiellaceae</taxon>
        <taxon>Fonsecaea</taxon>
    </lineage>
</organism>
<dbReference type="AlphaFoldDB" id="A0A178Z1Y3"/>
<dbReference type="RefSeq" id="XP_018687187.1">
    <property type="nucleotide sequence ID" value="XM_018843481.1"/>
</dbReference>
<proteinExistence type="predicted"/>
<comment type="caution">
    <text evidence="1">The sequence shown here is derived from an EMBL/GenBank/DDBJ whole genome shotgun (WGS) entry which is preliminary data.</text>
</comment>
<reference evidence="1 2" key="1">
    <citation type="submission" date="2016-04" db="EMBL/GenBank/DDBJ databases">
        <title>Draft genome of Fonsecaea erecta CBS 125763.</title>
        <authorList>
            <person name="Weiss V.A."/>
            <person name="Vicente V.A."/>
            <person name="Raittz R.T."/>
            <person name="Moreno L.F."/>
            <person name="De Souza E.M."/>
            <person name="Pedrosa F.O."/>
            <person name="Steffens M.B."/>
            <person name="Faoro H."/>
            <person name="Tadra-Sfeir M.Z."/>
            <person name="Najafzadeh M.J."/>
            <person name="Felipe M.S."/>
            <person name="Teixeira M."/>
            <person name="Sun J."/>
            <person name="Xi L."/>
            <person name="Gomes R."/>
            <person name="De Azevedo C.M."/>
            <person name="Salgado C.G."/>
            <person name="Da Silva M.B."/>
            <person name="Nascimento M.F."/>
            <person name="Queiroz-Telles F."/>
            <person name="Attili D.S."/>
            <person name="Gorbushina A."/>
        </authorList>
    </citation>
    <scope>NUCLEOTIDE SEQUENCE [LARGE SCALE GENOMIC DNA]</scope>
    <source>
        <strain evidence="1 2">CBS 125763</strain>
    </source>
</reference>
<dbReference type="Proteomes" id="UP000078343">
    <property type="component" value="Unassembled WGS sequence"/>
</dbReference>
<evidence type="ECO:0000313" key="2">
    <source>
        <dbReference type="Proteomes" id="UP000078343"/>
    </source>
</evidence>
<evidence type="ECO:0000313" key="1">
    <source>
        <dbReference type="EMBL" id="OAP53820.1"/>
    </source>
</evidence>